<keyword evidence="1" id="KW-0472">Membrane</keyword>
<proteinExistence type="predicted"/>
<geneLocation type="mitochondrion" evidence="2"/>
<accession>A0A117NHW4</accession>
<dbReference type="AlphaFoldDB" id="A0A117NHW4"/>
<keyword evidence="2" id="KW-0496">Mitochondrion</keyword>
<protein>
    <submittedName>
        <fullName evidence="2">Uncharacterized protein</fullName>
    </submittedName>
</protein>
<sequence length="91" mass="10329">MRLCNPFEYEIMRCFPLELPPNPTPFSVSFSCSLSPFSFLLLLYSFSFSLSILPTLVLPLFPFLNSPFSLTPYLTPSPCFVLKPLNKPFVA</sequence>
<keyword evidence="1" id="KW-0812">Transmembrane</keyword>
<gene>
    <name evidence="2" type="ORF">ABT39_MTgene4301</name>
</gene>
<feature type="transmembrane region" description="Helical" evidence="1">
    <location>
        <begin position="37"/>
        <end position="61"/>
    </location>
</feature>
<keyword evidence="1" id="KW-1133">Transmembrane helix</keyword>
<name>A0A117NHW4_PICGL</name>
<comment type="caution">
    <text evidence="2">The sequence shown here is derived from an EMBL/GenBank/DDBJ whole genome shotgun (WGS) entry which is preliminary data.</text>
</comment>
<organism evidence="2">
    <name type="scientific">Picea glauca</name>
    <name type="common">White spruce</name>
    <name type="synonym">Pinus glauca</name>
    <dbReference type="NCBI Taxonomy" id="3330"/>
    <lineage>
        <taxon>Eukaryota</taxon>
        <taxon>Viridiplantae</taxon>
        <taxon>Streptophyta</taxon>
        <taxon>Embryophyta</taxon>
        <taxon>Tracheophyta</taxon>
        <taxon>Spermatophyta</taxon>
        <taxon>Pinopsida</taxon>
        <taxon>Pinidae</taxon>
        <taxon>Conifers I</taxon>
        <taxon>Pinales</taxon>
        <taxon>Pinaceae</taxon>
        <taxon>Picea</taxon>
    </lineage>
</organism>
<evidence type="ECO:0000256" key="1">
    <source>
        <dbReference type="SAM" id="Phobius"/>
    </source>
</evidence>
<dbReference type="PROSITE" id="PS51257">
    <property type="entry name" value="PROKAR_LIPOPROTEIN"/>
    <property type="match status" value="1"/>
</dbReference>
<evidence type="ECO:0000313" key="2">
    <source>
        <dbReference type="EMBL" id="KUM48965.1"/>
    </source>
</evidence>
<reference evidence="2" key="1">
    <citation type="journal article" date="2015" name="Genome Biol. Evol.">
        <title>Organellar Genomes of White Spruce (Picea glauca): Assembly and Annotation.</title>
        <authorList>
            <person name="Jackman S.D."/>
            <person name="Warren R.L."/>
            <person name="Gibb E.A."/>
            <person name="Vandervalk B.P."/>
            <person name="Mohamadi H."/>
            <person name="Chu J."/>
            <person name="Raymond A."/>
            <person name="Pleasance S."/>
            <person name="Coope R."/>
            <person name="Wildung M.R."/>
            <person name="Ritland C.E."/>
            <person name="Bousquet J."/>
            <person name="Jones S.J."/>
            <person name="Bohlmann J."/>
            <person name="Birol I."/>
        </authorList>
    </citation>
    <scope>NUCLEOTIDE SEQUENCE [LARGE SCALE GENOMIC DNA]</scope>
    <source>
        <tissue evidence="2">Flushing bud</tissue>
    </source>
</reference>
<dbReference type="EMBL" id="LKAM01000004">
    <property type="protein sequence ID" value="KUM48965.1"/>
    <property type="molecule type" value="Genomic_DNA"/>
</dbReference>